<dbReference type="PANTHER" id="PTHR21198:SF2">
    <property type="entry name" value="GLUTAMATE RACEMASE"/>
    <property type="match status" value="1"/>
</dbReference>
<feature type="active site" description="Proton donor/acceptor" evidence="7">
    <location>
        <position position="184"/>
    </location>
</feature>
<dbReference type="InterPro" id="IPR033134">
    <property type="entry name" value="Asp/Glu_racemase_AS_2"/>
</dbReference>
<feature type="binding site" evidence="7">
    <location>
        <begin position="185"/>
        <end position="186"/>
    </location>
    <ligand>
        <name>substrate</name>
    </ligand>
</feature>
<dbReference type="Pfam" id="PF01177">
    <property type="entry name" value="Asp_Glu_race"/>
    <property type="match status" value="1"/>
</dbReference>
<evidence type="ECO:0000256" key="6">
    <source>
        <dbReference type="ARBA" id="ARBA00023316"/>
    </source>
</evidence>
<dbReference type="FunFam" id="3.40.50.1860:FF:000001">
    <property type="entry name" value="Glutamate racemase"/>
    <property type="match status" value="1"/>
</dbReference>
<dbReference type="OrthoDB" id="9801055at2"/>
<reference evidence="8 9" key="1">
    <citation type="submission" date="2017-05" db="EMBL/GenBank/DDBJ databases">
        <authorList>
            <person name="Varghese N."/>
            <person name="Submissions S."/>
        </authorList>
    </citation>
    <scope>NUCLEOTIDE SEQUENCE [LARGE SCALE GENOMIC DNA]</scope>
    <source>
        <strain evidence="8 9">DSM 16304</strain>
    </source>
</reference>
<dbReference type="GO" id="GO:0008360">
    <property type="term" value="P:regulation of cell shape"/>
    <property type="evidence" value="ECO:0007669"/>
    <property type="project" value="UniProtKB-KW"/>
</dbReference>
<sequence>MPERPIGVFDSGVGGLTVLRALKEHLPSENLIYFGDTARVPYGNKSPKTIIKFSIQNVRLLERFNVKMVVVACNTSSAHALEVLKSNFSFPIVGVIEPGAREAVKISKSGKIGVIGTEATVRSEAYKRAIVSLNPFCQVYQKACPLFVPLIEEGWLNDEVTYEVAKRYLKEVMDKGVDTLVLGCTHYPLIKDVLSKVCQGISLVDSAEAVAKEVEKLLPVRSKKREGQVKILVSDKTERFERISKMIMGNGIEIEEVSIE</sequence>
<dbReference type="HAMAP" id="MF_00258">
    <property type="entry name" value="Glu_racemase"/>
    <property type="match status" value="1"/>
</dbReference>
<evidence type="ECO:0000313" key="9">
    <source>
        <dbReference type="Proteomes" id="UP000317315"/>
    </source>
</evidence>
<organism evidence="8 9">
    <name type="scientific">Balnearium lithotrophicum</name>
    <dbReference type="NCBI Taxonomy" id="223788"/>
    <lineage>
        <taxon>Bacteria</taxon>
        <taxon>Pseudomonadati</taxon>
        <taxon>Aquificota</taxon>
        <taxon>Aquificia</taxon>
        <taxon>Desulfurobacteriales</taxon>
        <taxon>Desulfurobacteriaceae</taxon>
        <taxon>Balnearium</taxon>
    </lineage>
</organism>
<evidence type="ECO:0000256" key="3">
    <source>
        <dbReference type="ARBA" id="ARBA00022960"/>
    </source>
</evidence>
<keyword evidence="5 7" id="KW-0413">Isomerase</keyword>
<dbReference type="PROSITE" id="PS00924">
    <property type="entry name" value="ASP_GLU_RACEMASE_2"/>
    <property type="match status" value="1"/>
</dbReference>
<dbReference type="RefSeq" id="WP_142936091.1">
    <property type="nucleotide sequence ID" value="NZ_FXTM01000024.1"/>
</dbReference>
<feature type="active site" description="Proton donor/acceptor" evidence="7">
    <location>
        <position position="73"/>
    </location>
</feature>
<keyword evidence="6 7" id="KW-0961">Cell wall biogenesis/degradation</keyword>
<proteinExistence type="inferred from homology"/>
<name>A0A521DRE8_9BACT</name>
<dbReference type="Proteomes" id="UP000317315">
    <property type="component" value="Unassembled WGS sequence"/>
</dbReference>
<comment type="catalytic activity">
    <reaction evidence="1 7">
        <text>L-glutamate = D-glutamate</text>
        <dbReference type="Rhea" id="RHEA:12813"/>
        <dbReference type="ChEBI" id="CHEBI:29985"/>
        <dbReference type="ChEBI" id="CHEBI:29986"/>
        <dbReference type="EC" id="5.1.1.3"/>
    </reaction>
</comment>
<dbReference type="InterPro" id="IPR018187">
    <property type="entry name" value="Asp/Glu_racemase_AS_1"/>
</dbReference>
<dbReference type="Gene3D" id="3.40.50.1860">
    <property type="match status" value="2"/>
</dbReference>
<evidence type="ECO:0000256" key="7">
    <source>
        <dbReference type="HAMAP-Rule" id="MF_00258"/>
    </source>
</evidence>
<keyword evidence="4 7" id="KW-0573">Peptidoglycan synthesis</keyword>
<evidence type="ECO:0000256" key="1">
    <source>
        <dbReference type="ARBA" id="ARBA00001602"/>
    </source>
</evidence>
<dbReference type="GO" id="GO:0009252">
    <property type="term" value="P:peptidoglycan biosynthetic process"/>
    <property type="evidence" value="ECO:0007669"/>
    <property type="project" value="UniProtKB-UniRule"/>
</dbReference>
<dbReference type="InterPro" id="IPR015942">
    <property type="entry name" value="Asp/Glu/hydantoin_racemase"/>
</dbReference>
<keyword evidence="3 7" id="KW-0133">Cell shape</keyword>
<dbReference type="EC" id="5.1.1.3" evidence="2 7"/>
<evidence type="ECO:0000256" key="5">
    <source>
        <dbReference type="ARBA" id="ARBA00023235"/>
    </source>
</evidence>
<feature type="binding site" evidence="7">
    <location>
        <begin position="42"/>
        <end position="43"/>
    </location>
    <ligand>
        <name>substrate</name>
    </ligand>
</feature>
<dbReference type="PROSITE" id="PS00923">
    <property type="entry name" value="ASP_GLU_RACEMASE_1"/>
    <property type="match status" value="1"/>
</dbReference>
<comment type="function">
    <text evidence="7">Provides the (R)-glutamate required for cell wall biosynthesis.</text>
</comment>
<dbReference type="NCBIfam" id="TIGR00067">
    <property type="entry name" value="glut_race"/>
    <property type="match status" value="1"/>
</dbReference>
<dbReference type="PANTHER" id="PTHR21198">
    <property type="entry name" value="GLUTAMATE RACEMASE"/>
    <property type="match status" value="1"/>
</dbReference>
<gene>
    <name evidence="7" type="primary">murI</name>
    <name evidence="8" type="ORF">SAMN06269117_12415</name>
</gene>
<accession>A0A521DRE8</accession>
<protein>
    <recommendedName>
        <fullName evidence="2 7">Glutamate racemase</fullName>
        <ecNumber evidence="2 7">5.1.1.3</ecNumber>
    </recommendedName>
</protein>
<keyword evidence="9" id="KW-1185">Reference proteome</keyword>
<evidence type="ECO:0000256" key="4">
    <source>
        <dbReference type="ARBA" id="ARBA00022984"/>
    </source>
</evidence>
<comment type="similarity">
    <text evidence="7">Belongs to the aspartate/glutamate racemases family.</text>
</comment>
<dbReference type="InterPro" id="IPR001920">
    <property type="entry name" value="Asp/Glu_race"/>
</dbReference>
<dbReference type="SUPFAM" id="SSF53681">
    <property type="entry name" value="Aspartate/glutamate racemase"/>
    <property type="match status" value="2"/>
</dbReference>
<evidence type="ECO:0000313" key="8">
    <source>
        <dbReference type="EMBL" id="SMO73701.1"/>
    </source>
</evidence>
<dbReference type="UniPathway" id="UPA00219"/>
<dbReference type="EMBL" id="FXTM01000024">
    <property type="protein sequence ID" value="SMO73701.1"/>
    <property type="molecule type" value="Genomic_DNA"/>
</dbReference>
<dbReference type="AlphaFoldDB" id="A0A521DRE8"/>
<comment type="pathway">
    <text evidence="7">Cell wall biogenesis; peptidoglycan biosynthesis.</text>
</comment>
<evidence type="ECO:0000256" key="2">
    <source>
        <dbReference type="ARBA" id="ARBA00013090"/>
    </source>
</evidence>
<feature type="binding site" evidence="7">
    <location>
        <begin position="10"/>
        <end position="11"/>
    </location>
    <ligand>
        <name>substrate</name>
    </ligand>
</feature>
<feature type="binding site" evidence="7">
    <location>
        <begin position="74"/>
        <end position="75"/>
    </location>
    <ligand>
        <name>substrate</name>
    </ligand>
</feature>
<dbReference type="GO" id="GO:0071555">
    <property type="term" value="P:cell wall organization"/>
    <property type="evidence" value="ECO:0007669"/>
    <property type="project" value="UniProtKB-KW"/>
</dbReference>
<dbReference type="InterPro" id="IPR004391">
    <property type="entry name" value="Glu_race"/>
</dbReference>
<dbReference type="GO" id="GO:0008881">
    <property type="term" value="F:glutamate racemase activity"/>
    <property type="evidence" value="ECO:0007669"/>
    <property type="project" value="UniProtKB-UniRule"/>
</dbReference>